<organism evidence="1">
    <name type="scientific">uncultured Caudovirales phage</name>
    <dbReference type="NCBI Taxonomy" id="2100421"/>
    <lineage>
        <taxon>Viruses</taxon>
        <taxon>Duplodnaviria</taxon>
        <taxon>Heunggongvirae</taxon>
        <taxon>Uroviricota</taxon>
        <taxon>Caudoviricetes</taxon>
        <taxon>Peduoviridae</taxon>
        <taxon>Maltschvirus</taxon>
        <taxon>Maltschvirus maltsch</taxon>
    </lineage>
</organism>
<proteinExistence type="predicted"/>
<evidence type="ECO:0000313" key="1">
    <source>
        <dbReference type="EMBL" id="CAB4196741.1"/>
    </source>
</evidence>
<protein>
    <recommendedName>
        <fullName evidence="2">Lipoprotein</fullName>
    </recommendedName>
</protein>
<name>A0A6J5RT22_9CAUD</name>
<dbReference type="PROSITE" id="PS51257">
    <property type="entry name" value="PROKAR_LIPOPROTEIN"/>
    <property type="match status" value="1"/>
</dbReference>
<sequence>MKLIIITIATLIMSACFNHEVNDNNCSAACIRYRQLNCYEGKPTSIGKTCEEICVNALAMDAGGPHASCVTKATSCKEARQCWDNEKTK</sequence>
<gene>
    <name evidence="1" type="ORF">UFOVP1290_261</name>
</gene>
<reference evidence="1" key="1">
    <citation type="submission" date="2020-05" db="EMBL/GenBank/DDBJ databases">
        <authorList>
            <person name="Chiriac C."/>
            <person name="Salcher M."/>
            <person name="Ghai R."/>
            <person name="Kavagutti S V."/>
        </authorList>
    </citation>
    <scope>NUCLEOTIDE SEQUENCE</scope>
</reference>
<evidence type="ECO:0008006" key="2">
    <source>
        <dbReference type="Google" id="ProtNLM"/>
    </source>
</evidence>
<accession>A0A6J5RT22</accession>
<dbReference type="EMBL" id="LR797252">
    <property type="protein sequence ID" value="CAB4196741.1"/>
    <property type="molecule type" value="Genomic_DNA"/>
</dbReference>